<keyword evidence="2" id="KW-0378">Hydrolase</keyword>
<reference evidence="2 3" key="1">
    <citation type="submission" date="2018-08" db="EMBL/GenBank/DDBJ databases">
        <authorList>
            <person name="Khan S.A."/>
        </authorList>
    </citation>
    <scope>NUCLEOTIDE SEQUENCE [LARGE SCALE GENOMIC DNA]</scope>
    <source>
        <strain evidence="2 3">GTF-13</strain>
    </source>
</reference>
<gene>
    <name evidence="2" type="ORF">D0544_04560</name>
</gene>
<dbReference type="PANTHER" id="PTHR40031">
    <property type="entry name" value="HYPOTHETICAL MEMBRANE SPANNING PROTEIN"/>
    <property type="match status" value="1"/>
</dbReference>
<dbReference type="AlphaFoldDB" id="A0A3P3VNV9"/>
<keyword evidence="1" id="KW-0812">Transmembrane</keyword>
<feature type="transmembrane region" description="Helical" evidence="1">
    <location>
        <begin position="93"/>
        <end position="113"/>
    </location>
</feature>
<feature type="transmembrane region" description="Helical" evidence="1">
    <location>
        <begin position="125"/>
        <end position="150"/>
    </location>
</feature>
<evidence type="ECO:0000313" key="2">
    <source>
        <dbReference type="EMBL" id="RRJ84385.1"/>
    </source>
</evidence>
<organism evidence="2 3">
    <name type="scientific">Aestuariirhabdus litorea</name>
    <dbReference type="NCBI Taxonomy" id="2528527"/>
    <lineage>
        <taxon>Bacteria</taxon>
        <taxon>Pseudomonadati</taxon>
        <taxon>Pseudomonadota</taxon>
        <taxon>Gammaproteobacteria</taxon>
        <taxon>Oceanospirillales</taxon>
        <taxon>Aestuariirhabdaceae</taxon>
        <taxon>Aestuariirhabdus</taxon>
    </lineage>
</organism>
<proteinExistence type="predicted"/>
<dbReference type="GO" id="GO:0016787">
    <property type="term" value="F:hydrolase activity"/>
    <property type="evidence" value="ECO:0007669"/>
    <property type="project" value="UniProtKB-KW"/>
</dbReference>
<feature type="transmembrane region" description="Helical" evidence="1">
    <location>
        <begin position="22"/>
        <end position="43"/>
    </location>
</feature>
<keyword evidence="3" id="KW-1185">Reference proteome</keyword>
<evidence type="ECO:0000313" key="3">
    <source>
        <dbReference type="Proteomes" id="UP000280792"/>
    </source>
</evidence>
<feature type="transmembrane region" description="Helical" evidence="1">
    <location>
        <begin position="63"/>
        <end position="81"/>
    </location>
</feature>
<name>A0A3P3VNV9_9GAMM</name>
<accession>A0A3P3VNV9</accession>
<keyword evidence="1" id="KW-1133">Transmembrane helix</keyword>
<dbReference type="InterPro" id="IPR053170">
    <property type="entry name" value="Transcription_regulator"/>
</dbReference>
<evidence type="ECO:0000256" key="1">
    <source>
        <dbReference type="SAM" id="Phobius"/>
    </source>
</evidence>
<dbReference type="Proteomes" id="UP000280792">
    <property type="component" value="Unassembled WGS sequence"/>
</dbReference>
<protein>
    <submittedName>
        <fullName evidence="2">Metal-dependent hydrolase</fullName>
    </submittedName>
</protein>
<comment type="caution">
    <text evidence="2">The sequence shown here is derived from an EMBL/GenBank/DDBJ whole genome shotgun (WGS) entry which is preliminary data.</text>
</comment>
<dbReference type="PANTHER" id="PTHR40031:SF1">
    <property type="entry name" value="MEMBRANE-BOUND METAL-DEPENDENT HYDROLASE"/>
    <property type="match status" value="1"/>
</dbReference>
<sequence length="332" mass="37274">MDPVTQGVLGATLAQAASKPKLIIGATLLGIAGGMAPDLDVLIRSETDPLLYLEYHRQFTHSLFFIPFGGVLVGLLMHALLGRHCGLRLWQSLLFATLGYATHALLDACTTYGTQLLWPFSNARIAWNTLSIIDPLYTLPLLGLVITAAVKKRPQLGRIALAWALIYPGIGALQRERAEALGWEIAAARGHEPVRLEAKPSFANLLVWKIVYETEDRYFVDAVRVGINSRTYPGQHVAKLDIPRDLPWLDPASQQAQDIERFRWFSNGYIARDPEHPNRVVDIRYSVIPNEIKALWGIELNPGADPRQHVRYHAGRDTGQRNRDKFWQMVFD</sequence>
<dbReference type="EMBL" id="QWEZ01000001">
    <property type="protein sequence ID" value="RRJ84385.1"/>
    <property type="molecule type" value="Genomic_DNA"/>
</dbReference>
<dbReference type="Pfam" id="PF04307">
    <property type="entry name" value="YdjM"/>
    <property type="match status" value="1"/>
</dbReference>
<keyword evidence="1" id="KW-0472">Membrane</keyword>
<reference evidence="2 3" key="2">
    <citation type="submission" date="2018-12" db="EMBL/GenBank/DDBJ databases">
        <title>Simiduia agarivorans gen. nov., sp. nov., a marine, agarolytic bacterium isolated from shallow coastal water from Keelung, Taiwan.</title>
        <authorList>
            <person name="Shieh W.Y."/>
        </authorList>
    </citation>
    <scope>NUCLEOTIDE SEQUENCE [LARGE SCALE GENOMIC DNA]</scope>
    <source>
        <strain evidence="2 3">GTF-13</strain>
    </source>
</reference>
<dbReference type="RefSeq" id="WP_125014814.1">
    <property type="nucleotide sequence ID" value="NZ_QWEZ01000001.1"/>
</dbReference>
<dbReference type="InterPro" id="IPR007404">
    <property type="entry name" value="YdjM-like"/>
</dbReference>